<organism evidence="1 2">
    <name type="scientific">Rhabditophanes sp. KR3021</name>
    <dbReference type="NCBI Taxonomy" id="114890"/>
    <lineage>
        <taxon>Eukaryota</taxon>
        <taxon>Metazoa</taxon>
        <taxon>Ecdysozoa</taxon>
        <taxon>Nematoda</taxon>
        <taxon>Chromadorea</taxon>
        <taxon>Rhabditida</taxon>
        <taxon>Tylenchina</taxon>
        <taxon>Panagrolaimomorpha</taxon>
        <taxon>Strongyloidoidea</taxon>
        <taxon>Alloionematidae</taxon>
        <taxon>Rhabditophanes</taxon>
    </lineage>
</organism>
<accession>A0AC35UEM6</accession>
<sequence length="139" mass="15556">MPKYYCDYCDAYLTHDSPSVRKTHNGGRKHKENVRNFYQLFIETQAQKFVDATTKAYKQRPAAAVIGAAPFPQMGMTHLQGMIPQLRPQMPPGTMIPGFPPRGMMPQPTMIPPPVGYPGMGAQMRAPPMMIPPPTQQQQ</sequence>
<evidence type="ECO:0000313" key="1">
    <source>
        <dbReference type="Proteomes" id="UP000095286"/>
    </source>
</evidence>
<reference evidence="2" key="1">
    <citation type="submission" date="2016-11" db="UniProtKB">
        <authorList>
            <consortium name="WormBaseParasite"/>
        </authorList>
    </citation>
    <scope>IDENTIFICATION</scope>
    <source>
        <strain evidence="2">KR3021</strain>
    </source>
</reference>
<proteinExistence type="predicted"/>
<protein>
    <submittedName>
        <fullName evidence="2">U1 small nuclear ribonucleoprotein C</fullName>
    </submittedName>
</protein>
<name>A0AC35UEM6_9BILA</name>
<evidence type="ECO:0000313" key="2">
    <source>
        <dbReference type="WBParaSite" id="RSKR_0001049100.1"/>
    </source>
</evidence>
<dbReference type="WBParaSite" id="RSKR_0001049100.1">
    <property type="protein sequence ID" value="RSKR_0001049100.1"/>
    <property type="gene ID" value="RSKR_0001049100"/>
</dbReference>
<dbReference type="Proteomes" id="UP000095286">
    <property type="component" value="Unplaced"/>
</dbReference>